<feature type="domain" description="Tip attachment protein J central straight fiber" evidence="2">
    <location>
        <begin position="2139"/>
        <end position="2184"/>
    </location>
</feature>
<organism evidence="3 4">
    <name type="scientific">Moraxella bovoculi</name>
    <dbReference type="NCBI Taxonomy" id="386891"/>
    <lineage>
        <taxon>Bacteria</taxon>
        <taxon>Pseudomonadati</taxon>
        <taxon>Pseudomonadota</taxon>
        <taxon>Gammaproteobacteria</taxon>
        <taxon>Moraxellales</taxon>
        <taxon>Moraxellaceae</taxon>
        <taxon>Moraxella</taxon>
    </lineage>
</organism>
<dbReference type="RefSeq" id="WP_046699269.1">
    <property type="nucleotide sequence ID" value="NZ_CP011376.1"/>
</dbReference>
<gene>
    <name evidence="3" type="ORF">AAX06_06170</name>
</gene>
<evidence type="ECO:0000313" key="4">
    <source>
        <dbReference type="Proteomes" id="UP000077465"/>
    </source>
</evidence>
<reference evidence="3 4" key="1">
    <citation type="submission" date="2015-05" db="EMBL/GenBank/DDBJ databases">
        <authorList>
            <person name="Dickey A."/>
            <person name="Clawson M."/>
            <person name="Bono J."/>
            <person name="Loy J.D."/>
        </authorList>
    </citation>
    <scope>NUCLEOTIDE SEQUENCE [LARGE SCALE GENOMIC DNA]</scope>
    <source>
        <strain evidence="3 4">22581</strain>
    </source>
</reference>
<keyword evidence="1" id="KW-0175">Coiled coil</keyword>
<evidence type="ECO:0000256" key="1">
    <source>
        <dbReference type="SAM" id="Coils"/>
    </source>
</evidence>
<dbReference type="EMBL" id="CP011376">
    <property type="protein sequence ID" value="AKG07809.1"/>
    <property type="molecule type" value="Genomic_DNA"/>
</dbReference>
<name>A0AAC8PWB5_9GAMM</name>
<dbReference type="PANTHER" id="PTHR34491">
    <property type="entry name" value="A-TYPE INCLUSION PROTEIN, PUTATIVE-RELATED"/>
    <property type="match status" value="1"/>
</dbReference>
<evidence type="ECO:0000259" key="2">
    <source>
        <dbReference type="Pfam" id="PF09327"/>
    </source>
</evidence>
<proteinExistence type="predicted"/>
<dbReference type="InterPro" id="IPR015406">
    <property type="entry name" value="GpJ_CSF"/>
</dbReference>
<dbReference type="Pfam" id="PF09327">
    <property type="entry name" value="Phage_Tail_Tip"/>
    <property type="match status" value="1"/>
</dbReference>
<protein>
    <recommendedName>
        <fullName evidence="2">Tip attachment protein J central straight fiber domain-containing protein</fullName>
    </recommendedName>
</protein>
<accession>A0AAC8PWB5</accession>
<dbReference type="PANTHER" id="PTHR34491:SF156">
    <property type="entry name" value="KINESIN MOTOR DOMAIN-CONTAINING PROTEIN"/>
    <property type="match status" value="1"/>
</dbReference>
<feature type="coiled-coil region" evidence="1">
    <location>
        <begin position="348"/>
        <end position="382"/>
    </location>
</feature>
<evidence type="ECO:0000313" key="3">
    <source>
        <dbReference type="EMBL" id="AKG07809.1"/>
    </source>
</evidence>
<feature type="coiled-coil region" evidence="1">
    <location>
        <begin position="499"/>
        <end position="526"/>
    </location>
</feature>
<feature type="coiled-coil region" evidence="1">
    <location>
        <begin position="702"/>
        <end position="736"/>
    </location>
</feature>
<dbReference type="Proteomes" id="UP000077465">
    <property type="component" value="Chromosome"/>
</dbReference>
<sequence>MNGINKDNQIKVMNKIKEEAERYLNIYRPTHGHLVLDDQYMKQIKASLEYGLLTRLLSDVESVDVDYLNQLIERLGESITANTEFKLTELSNAISSINNRVSSLDIQAIRDSIAGEIYTRFNSDGIALGLRLKALEDALGNLSNNSNSATKDLQLELVSITDGINSKVSALEQTIVTRTADDILLASKVSQLESLYEDSNKRLLARIREENESRIDGYKALSQQLTSMVAQVNDSTSTIEDVKRTYSNLEQSYSERISTLESSFKQNDVDVQAKLREQSRTLTEANRALAEKVALLEANVDGKIGAKFNEAIETVSTEQEGLARKISELNTSFLSLDGKLEGAIREEIKSVSDANKAQLSKLEELEGKTETTLGRIKSLQESIITPEQVTNIVTDEMVAKYSNAKDKILDTRDTNELPRYYYNNYPNALAKEVKLSAVMGIDGEGELGYLETQTIGTNYREGKVTQVFYSEDGDTYKRVSITEDIWGVWKLQETDESAKEKLRLALLEIEQKIIESEARIETYNKTHSDATKALAESIKQLEADYKEGDRVINSRILTMEQVQSTVDIASANTLQQLSSALNEVKGSIRNLQSTVTNPDGTIAVSEEMIRSLILDEIKIKETKTVNSTPEWYVNNHLGKTRKELKTSKVIGLTQNGDGYLETSVLSGTVSRGSVKQEVVTENGKIYTRQSTGLRTWSNWVESENSLTANARLLRAKEELEQELARVYSEFTDYKETKARDDEAEALRIQGIDTKLENGYGTLRGLIETEERSRLSQDAAINERIDNISSELSGNFATIRSVNETKATLEGTIAKKSDEITSGFDSKLIEERSITNRDIKASADGVTSVLTAKIDEYKQVASSARTAIDDYKEVNDDAVRALGERQNRLTGEYTQAIVEARQELLNKIDDINIGGRNLLKDTGVVGGYSIYRAGRGVFSTHADYVRVDFTVSGNQGVQVKGHYGHTIKRGDYGILSFEYRTNAPNLIYTYVLNSNGDLAIRPSINNLNNTEVWSKAVLPFTAPKDLTNVRALIGSINPPIGTYIEVRKVKLEIGNKVTDWTPAPEDITESISQVRAIATTAKSTIESFEKTLNDSTKSLAETNRNISARFTETETLITQAKGDAVDLAKQGAIDLINGAKTELKKYSDASIAASEKAQSTQNAAFARRDNELTAIISSLPTAADVEAKIGEETEARVRETEALVKQITKGSVKYPNGTGNVNEVSTVLKSIIKATADSSFVDNSSTFKATLHREVDEKMFRDAGNLLTDTINYTSWRSQKHASETITPRLNNGVWELNGSTTKYKEVLLFSKEGDRLESNEASESLVQVNEDSEYILEFEAKGNVEINVLIRLYFFRGTDRRYRNTSTRVPLQTTWTKHKVQVKCPALNANEVRNYISVIFQSVSVGNAEIRKPRLYLDPSVLNAAIKEYKQMNLDMQGNLDAKIGLTVNSQGRVVGWAATDRNNSSEFNIMADSFKISNSSQTRVPFSIDTQGNIVFNGKVQFNNVTNSPSIPTQNDINTWARNQINLQNPILKRINDSIPSDIKITQLAKAEADKKDSAINAVGNRIDSLKVGGRNLILKSDVSYSGYHSGSRPAMTVSNDVAGATTLTLSADIEIEGNPNTTYAIANRAGVSTRLVYTDGSTQWFEIWQSVENYKGRMVRTFNVPNGKTLANINVCYIQTRLQATKVTVSRPKLERGTIATDWTPAPEDYDTSFDDVNKKLSDLDGGLRDLNITISSSFKDGIIEEAEAKAIEKYINILNKEKNELNTAFGTIYKLGITKGSTEERKYVEAKTGYITAHSQLISSINTAIRDGRTTATDKRDVDDKFNTYNTKLNVAKSILSELNASFAEKINTKADEAKQEVIIKANEAKNKAIEAAAIDATSKADAAKDAAIRIVNNLKIPHILTAQGAYNNNNAWMKINSTTGSRTLAYTASEGIVVQILNQTTLNVESVGVYSKTAAGYLDMKNALTAVTNNRIVMIISRTNVPIVNDRNLRDAFRRAGSTDLIYNTLSKRTNTTFALIGRVGVAGSAYESIVDTGSVMFGQFASVSAIWNAGELLPSNQTLIDGGMLVTNSITAEQIAANAITSNEIAADAIQTRHIKAGSINAHKIAAKAINATHLNANSVNAVHIQANSIRAENVADATLTMAKIADSIQSDNYEPGQQGWRLFKDGRLELNNTFGDGSSLELNSEGLIVWYNKAQGKKAVELGIFT</sequence>